<feature type="domain" description="BCS1 N-terminal" evidence="2">
    <location>
        <begin position="1"/>
        <end position="145"/>
    </location>
</feature>
<dbReference type="GO" id="GO:0005524">
    <property type="term" value="F:ATP binding"/>
    <property type="evidence" value="ECO:0007669"/>
    <property type="project" value="InterPro"/>
</dbReference>
<protein>
    <recommendedName>
        <fullName evidence="2">BCS1 N-terminal domain-containing protein</fullName>
    </recommendedName>
</protein>
<dbReference type="EMBL" id="CABFNP030001029">
    <property type="protein sequence ID" value="CAI6090615.1"/>
    <property type="molecule type" value="Genomic_DNA"/>
</dbReference>
<evidence type="ECO:0000256" key="1">
    <source>
        <dbReference type="ARBA" id="ARBA00004325"/>
    </source>
</evidence>
<dbReference type="InterPro" id="IPR050747">
    <property type="entry name" value="Mitochondrial_chaperone_BCS1"/>
</dbReference>
<dbReference type="InterPro" id="IPR003959">
    <property type="entry name" value="ATPase_AAA_core"/>
</dbReference>
<sequence>MTIHISQQDEASEMLFAWLKRRGLEGSAGACSASVLKKGHPSDASRNCGKKALENKPWRTSFTFWYSGSIISYKTQYVDKGGDRGTEEQTTLSCLGWSNKIHKQLMQECRIEYLEQIRGKTSIFENSSSSWRKLKDKDARPLSTVILDHERKQQFLSDMQGFLSEETRLWYTQRALPYRRGYLLYGPPGTGKSSLSFAIAEDIDAVGVSRTSDPETVEDGAPARVGRRSRGSVTLSGLLNTLDGVTSQDGRIVVMTKNHRENLDEALIRPGRVDMQIELPVADCKVIADLFSFLLGPASRDSGVEDGSVISKEQDELGAKAVKFASMVPPATFSQADIISFLLMHKNDADAALAQCEEWVERRKEEKRVAAERKELKGKLLQSEVSAMLHIIKS</sequence>
<dbReference type="SMART" id="SM01024">
    <property type="entry name" value="BCS1_N"/>
    <property type="match status" value="1"/>
</dbReference>
<evidence type="ECO:0000313" key="3">
    <source>
        <dbReference type="EMBL" id="CAI6090615.1"/>
    </source>
</evidence>
<dbReference type="GO" id="GO:0031966">
    <property type="term" value="C:mitochondrial membrane"/>
    <property type="evidence" value="ECO:0007669"/>
    <property type="project" value="UniProtKB-SubCell"/>
</dbReference>
<dbReference type="InterPro" id="IPR027417">
    <property type="entry name" value="P-loop_NTPase"/>
</dbReference>
<dbReference type="SUPFAM" id="SSF52540">
    <property type="entry name" value="P-loop containing nucleoside triphosphate hydrolases"/>
    <property type="match status" value="1"/>
</dbReference>
<accession>A0AA35Q3X7</accession>
<reference evidence="3" key="1">
    <citation type="submission" date="2023-01" db="EMBL/GenBank/DDBJ databases">
        <authorList>
            <person name="Piombo E."/>
        </authorList>
    </citation>
    <scope>NUCLEOTIDE SEQUENCE</scope>
</reference>
<dbReference type="GO" id="GO:0016887">
    <property type="term" value="F:ATP hydrolysis activity"/>
    <property type="evidence" value="ECO:0007669"/>
    <property type="project" value="InterPro"/>
</dbReference>
<proteinExistence type="predicted"/>
<evidence type="ECO:0000259" key="2">
    <source>
        <dbReference type="SMART" id="SM01024"/>
    </source>
</evidence>
<organism evidence="3 4">
    <name type="scientific">Clonostachys chloroleuca</name>
    <dbReference type="NCBI Taxonomy" id="1926264"/>
    <lineage>
        <taxon>Eukaryota</taxon>
        <taxon>Fungi</taxon>
        <taxon>Dikarya</taxon>
        <taxon>Ascomycota</taxon>
        <taxon>Pezizomycotina</taxon>
        <taxon>Sordariomycetes</taxon>
        <taxon>Hypocreomycetidae</taxon>
        <taxon>Hypocreales</taxon>
        <taxon>Bionectriaceae</taxon>
        <taxon>Clonostachys</taxon>
    </lineage>
</organism>
<dbReference type="Pfam" id="PF08740">
    <property type="entry name" value="BCS1_N"/>
    <property type="match status" value="1"/>
</dbReference>
<dbReference type="Pfam" id="PF00004">
    <property type="entry name" value="AAA"/>
    <property type="match status" value="1"/>
</dbReference>
<evidence type="ECO:0000313" key="4">
    <source>
        <dbReference type="Proteomes" id="UP001160390"/>
    </source>
</evidence>
<dbReference type="Gene3D" id="3.40.50.300">
    <property type="entry name" value="P-loop containing nucleotide triphosphate hydrolases"/>
    <property type="match status" value="2"/>
</dbReference>
<dbReference type="PANTHER" id="PTHR23070">
    <property type="entry name" value="BCS1 AAA-TYPE ATPASE"/>
    <property type="match status" value="1"/>
</dbReference>
<comment type="subcellular location">
    <subcellularLocation>
        <location evidence="1">Mitochondrion membrane</location>
    </subcellularLocation>
</comment>
<gene>
    <name evidence="3" type="ORF">CCHLO57077_00014933</name>
</gene>
<dbReference type="AlphaFoldDB" id="A0AA35Q3X7"/>
<dbReference type="InterPro" id="IPR014851">
    <property type="entry name" value="BCS1_N"/>
</dbReference>
<name>A0AA35Q3X7_9HYPO</name>
<dbReference type="Proteomes" id="UP001160390">
    <property type="component" value="Unassembled WGS sequence"/>
</dbReference>
<keyword evidence="4" id="KW-1185">Reference proteome</keyword>
<comment type="caution">
    <text evidence="3">The sequence shown here is derived from an EMBL/GenBank/DDBJ whole genome shotgun (WGS) entry which is preliminary data.</text>
</comment>